<evidence type="ECO:0000313" key="2">
    <source>
        <dbReference type="EMBL" id="QJA56943.1"/>
    </source>
</evidence>
<dbReference type="AlphaFoldDB" id="A0A6H1ZJ96"/>
<reference evidence="1" key="1">
    <citation type="submission" date="2020-03" db="EMBL/GenBank/DDBJ databases">
        <title>The deep terrestrial virosphere.</title>
        <authorList>
            <person name="Holmfeldt K."/>
            <person name="Nilsson E."/>
            <person name="Simone D."/>
            <person name="Lopez-Fernandez M."/>
            <person name="Wu X."/>
            <person name="de Brujin I."/>
            <person name="Lundin D."/>
            <person name="Andersson A."/>
            <person name="Bertilsson S."/>
            <person name="Dopson M."/>
        </authorList>
    </citation>
    <scope>NUCLEOTIDE SEQUENCE</scope>
    <source>
        <strain evidence="3">MM415A00538</strain>
        <strain evidence="2">MM415B01762</strain>
        <strain evidence="1">TM448A00691</strain>
        <strain evidence="4">TM448B04544</strain>
    </source>
</reference>
<dbReference type="EMBL" id="MT145089">
    <property type="protein sequence ID" value="QJI03451.1"/>
    <property type="molecule type" value="Genomic_DNA"/>
</dbReference>
<dbReference type="EMBL" id="MT144045">
    <property type="protein sequence ID" value="QJA47501.1"/>
    <property type="molecule type" value="Genomic_DNA"/>
</dbReference>
<organism evidence="1">
    <name type="scientific">viral metagenome</name>
    <dbReference type="NCBI Taxonomy" id="1070528"/>
    <lineage>
        <taxon>unclassified sequences</taxon>
        <taxon>metagenomes</taxon>
        <taxon>organismal metagenomes</taxon>
    </lineage>
</organism>
<evidence type="ECO:0000313" key="4">
    <source>
        <dbReference type="EMBL" id="QJI03451.1"/>
    </source>
</evidence>
<evidence type="ECO:0000313" key="1">
    <source>
        <dbReference type="EMBL" id="QJA47501.1"/>
    </source>
</evidence>
<dbReference type="EMBL" id="MT141246">
    <property type="protein sequence ID" value="QJA56943.1"/>
    <property type="molecule type" value="Genomic_DNA"/>
</dbReference>
<protein>
    <submittedName>
        <fullName evidence="1">Uncharacterized protein</fullName>
    </submittedName>
</protein>
<accession>A0A6H1ZJ96</accession>
<name>A0A6H1ZJ96_9ZZZZ</name>
<gene>
    <name evidence="3" type="ORF">MM415A00538_0006</name>
    <name evidence="2" type="ORF">MM415B01762_0005</name>
    <name evidence="1" type="ORF">TM448A00691_0018</name>
    <name evidence="4" type="ORF">TM448B04544_0006</name>
</gene>
<dbReference type="EMBL" id="MT142458">
    <property type="protein sequence ID" value="QJA81408.1"/>
    <property type="molecule type" value="Genomic_DNA"/>
</dbReference>
<evidence type="ECO:0000313" key="3">
    <source>
        <dbReference type="EMBL" id="QJA81408.1"/>
    </source>
</evidence>
<proteinExistence type="predicted"/>
<sequence>MYFLVYQKGSHNFRDEPDLICHSFESRVDLCKWALDNGIRLYPRETVLILNGETGEQERGTNDIRSEIARLEAGVEV</sequence>